<keyword evidence="4 7" id="KW-0812">Transmembrane</keyword>
<evidence type="ECO:0000256" key="3">
    <source>
        <dbReference type="ARBA" id="ARBA00022475"/>
    </source>
</evidence>
<dbReference type="Proteomes" id="UP000782610">
    <property type="component" value="Unassembled WGS sequence"/>
</dbReference>
<evidence type="ECO:0000256" key="1">
    <source>
        <dbReference type="ARBA" id="ARBA00004651"/>
    </source>
</evidence>
<name>A0A933KXK4_9HYPH</name>
<dbReference type="GO" id="GO:0005886">
    <property type="term" value="C:plasma membrane"/>
    <property type="evidence" value="ECO:0007669"/>
    <property type="project" value="UniProtKB-SubCell"/>
</dbReference>
<keyword evidence="5 7" id="KW-1133">Transmembrane helix</keyword>
<dbReference type="EMBL" id="JACRAF010000002">
    <property type="protein sequence ID" value="MBI4920158.1"/>
    <property type="molecule type" value="Genomic_DNA"/>
</dbReference>
<feature type="transmembrane region" description="Helical" evidence="7">
    <location>
        <begin position="6"/>
        <end position="28"/>
    </location>
</feature>
<sequence length="85" mass="8834">MSPEIQSLLIFLLTGLVAGWIASLILGGHGLIRHLVTGVIGALVGGYVLKLANITLPIDNAWVNDLATAVIGAIIVIVIARVIAR</sequence>
<evidence type="ECO:0000256" key="7">
    <source>
        <dbReference type="SAM" id="Phobius"/>
    </source>
</evidence>
<keyword evidence="3" id="KW-1003">Cell membrane</keyword>
<dbReference type="Pfam" id="PF04226">
    <property type="entry name" value="Transgly_assoc"/>
    <property type="match status" value="1"/>
</dbReference>
<accession>A0A933KXK4</accession>
<comment type="subcellular location">
    <subcellularLocation>
        <location evidence="1">Cell membrane</location>
        <topology evidence="1">Multi-pass membrane protein</topology>
    </subcellularLocation>
</comment>
<evidence type="ECO:0000313" key="9">
    <source>
        <dbReference type="Proteomes" id="UP000782610"/>
    </source>
</evidence>
<evidence type="ECO:0000256" key="4">
    <source>
        <dbReference type="ARBA" id="ARBA00022692"/>
    </source>
</evidence>
<organism evidence="8 9">
    <name type="scientific">Devosia nanyangense</name>
    <dbReference type="NCBI Taxonomy" id="1228055"/>
    <lineage>
        <taxon>Bacteria</taxon>
        <taxon>Pseudomonadati</taxon>
        <taxon>Pseudomonadota</taxon>
        <taxon>Alphaproteobacteria</taxon>
        <taxon>Hyphomicrobiales</taxon>
        <taxon>Devosiaceae</taxon>
        <taxon>Devosia</taxon>
    </lineage>
</organism>
<keyword evidence="6 7" id="KW-0472">Membrane</keyword>
<dbReference type="PANTHER" id="PTHR33884:SF3">
    <property type="entry name" value="UPF0410 PROTEIN YMGE"/>
    <property type="match status" value="1"/>
</dbReference>
<feature type="transmembrane region" description="Helical" evidence="7">
    <location>
        <begin position="35"/>
        <end position="54"/>
    </location>
</feature>
<protein>
    <submittedName>
        <fullName evidence="8">GlsB/YeaQ/YmgE family stress response membrane protein</fullName>
    </submittedName>
</protein>
<reference evidence="8" key="1">
    <citation type="submission" date="2020-07" db="EMBL/GenBank/DDBJ databases">
        <title>Huge and variable diversity of episymbiotic CPR bacteria and DPANN archaea in groundwater ecosystems.</title>
        <authorList>
            <person name="He C.Y."/>
            <person name="Keren R."/>
            <person name="Whittaker M."/>
            <person name="Farag I.F."/>
            <person name="Doudna J."/>
            <person name="Cate J.H.D."/>
            <person name="Banfield J.F."/>
        </authorList>
    </citation>
    <scope>NUCLEOTIDE SEQUENCE</scope>
    <source>
        <strain evidence="8">NC_groundwater_1586_Pr3_B-0.1um_66_15</strain>
    </source>
</reference>
<dbReference type="PANTHER" id="PTHR33884">
    <property type="entry name" value="UPF0410 PROTEIN YMGE"/>
    <property type="match status" value="1"/>
</dbReference>
<comment type="caution">
    <text evidence="8">The sequence shown here is derived from an EMBL/GenBank/DDBJ whole genome shotgun (WGS) entry which is preliminary data.</text>
</comment>
<evidence type="ECO:0000256" key="2">
    <source>
        <dbReference type="ARBA" id="ARBA00011006"/>
    </source>
</evidence>
<evidence type="ECO:0000256" key="6">
    <source>
        <dbReference type="ARBA" id="ARBA00023136"/>
    </source>
</evidence>
<proteinExistence type="inferred from homology"/>
<dbReference type="AlphaFoldDB" id="A0A933KXK4"/>
<gene>
    <name evidence="8" type="ORF">HY834_00280</name>
</gene>
<comment type="similarity">
    <text evidence="2">Belongs to the UPF0410 family.</text>
</comment>
<feature type="transmembrane region" description="Helical" evidence="7">
    <location>
        <begin position="66"/>
        <end position="84"/>
    </location>
</feature>
<evidence type="ECO:0000256" key="5">
    <source>
        <dbReference type="ARBA" id="ARBA00022989"/>
    </source>
</evidence>
<dbReference type="InterPro" id="IPR007341">
    <property type="entry name" value="Transgly_assoc"/>
</dbReference>
<evidence type="ECO:0000313" key="8">
    <source>
        <dbReference type="EMBL" id="MBI4920158.1"/>
    </source>
</evidence>